<evidence type="ECO:0000313" key="2">
    <source>
        <dbReference type="EMBL" id="XCI29646.1"/>
    </source>
</evidence>
<dbReference type="AlphaFoldDB" id="A0AAU8HW79"/>
<dbReference type="PANTHER" id="PTHR39165:SF1">
    <property type="entry name" value="DUF456 DOMAIN-CONTAINING PROTEIN"/>
    <property type="match status" value="1"/>
</dbReference>
<accession>A0AAU8HW79</accession>
<dbReference type="PANTHER" id="PTHR39165">
    <property type="entry name" value="IG HYPOTHETICAL 17883"/>
    <property type="match status" value="1"/>
</dbReference>
<feature type="transmembrane region" description="Helical" evidence="1">
    <location>
        <begin position="7"/>
        <end position="36"/>
    </location>
</feature>
<dbReference type="EMBL" id="CP159485">
    <property type="protein sequence ID" value="XCI29646.1"/>
    <property type="molecule type" value="Genomic_DNA"/>
</dbReference>
<reference evidence="2" key="1">
    <citation type="journal article" date="2018" name="Antonie Van Leeuwenhoek">
        <title>Proteinivorax hydrogeniformans sp. nov., an anaerobic, haloalkaliphilic bacterium fermenting proteinaceous compounds with high hydrogen production.</title>
        <authorList>
            <person name="Boltyanskaya Y."/>
            <person name="Detkova E."/>
            <person name="Pimenov N."/>
            <person name="Kevbrin V."/>
        </authorList>
    </citation>
    <scope>NUCLEOTIDE SEQUENCE</scope>
    <source>
        <strain evidence="2">Z-710</strain>
    </source>
</reference>
<reference evidence="2" key="2">
    <citation type="submission" date="2024-06" db="EMBL/GenBank/DDBJ databases">
        <authorList>
            <person name="Petrova K.O."/>
            <person name="Toshchakov S.V."/>
            <person name="Boltjanskaja Y.V."/>
            <person name="Kevbrin V.V."/>
        </authorList>
    </citation>
    <scope>NUCLEOTIDE SEQUENCE</scope>
    <source>
        <strain evidence="2">Z-710</strain>
    </source>
</reference>
<proteinExistence type="predicted"/>
<feature type="transmembrane region" description="Helical" evidence="1">
    <location>
        <begin position="48"/>
        <end position="69"/>
    </location>
</feature>
<gene>
    <name evidence="2" type="ORF">PRVXH_000977</name>
</gene>
<feature type="transmembrane region" description="Helical" evidence="1">
    <location>
        <begin position="134"/>
        <end position="163"/>
    </location>
</feature>
<keyword evidence="1" id="KW-1133">Transmembrane helix</keyword>
<dbReference type="RefSeq" id="WP_353894194.1">
    <property type="nucleotide sequence ID" value="NZ_CP159485.1"/>
</dbReference>
<keyword evidence="1" id="KW-0472">Membrane</keyword>
<dbReference type="Pfam" id="PF04306">
    <property type="entry name" value="DUF456"/>
    <property type="match status" value="1"/>
</dbReference>
<name>A0AAU8HW79_9FIRM</name>
<sequence>MGTVLIIVGVITALIIAMVGIFIPGIPSIQLLWLLLALDFWWWEVFDVSTAVFIVLTALTAFVFVFDYLASTVGVKLRGGSRPGLVGNILGMVIGFLVFNIPGMLIGCFVGAFVGELIYGYHWKKAASIALGALLGYVTTVIAKLFVWLLFAVTVIYNLIVFLI</sequence>
<feature type="transmembrane region" description="Helical" evidence="1">
    <location>
        <begin position="89"/>
        <end position="114"/>
    </location>
</feature>
<organism evidence="2">
    <name type="scientific">Proteinivorax hydrogeniformans</name>
    <dbReference type="NCBI Taxonomy" id="1826727"/>
    <lineage>
        <taxon>Bacteria</taxon>
        <taxon>Bacillati</taxon>
        <taxon>Bacillota</taxon>
        <taxon>Clostridia</taxon>
        <taxon>Eubacteriales</taxon>
        <taxon>Proteinivoracaceae</taxon>
        <taxon>Proteinivorax</taxon>
    </lineage>
</organism>
<dbReference type="InterPro" id="IPR007403">
    <property type="entry name" value="DUF456"/>
</dbReference>
<protein>
    <submittedName>
        <fullName evidence="2">DUF456 domain-containing protein</fullName>
    </submittedName>
</protein>
<evidence type="ECO:0000256" key="1">
    <source>
        <dbReference type="SAM" id="Phobius"/>
    </source>
</evidence>
<keyword evidence="1" id="KW-0812">Transmembrane</keyword>